<reference evidence="1 2" key="1">
    <citation type="journal article" date="2019" name="Sci. Rep.">
        <title>Orb-weaving spider Araneus ventricosus genome elucidates the spidroin gene catalogue.</title>
        <authorList>
            <person name="Kono N."/>
            <person name="Nakamura H."/>
            <person name="Ohtoshi R."/>
            <person name="Moran D.A.P."/>
            <person name="Shinohara A."/>
            <person name="Yoshida Y."/>
            <person name="Fujiwara M."/>
            <person name="Mori M."/>
            <person name="Tomita M."/>
            <person name="Arakawa K."/>
        </authorList>
    </citation>
    <scope>NUCLEOTIDE SEQUENCE [LARGE SCALE GENOMIC DNA]</scope>
</reference>
<protein>
    <submittedName>
        <fullName evidence="1">Uncharacterized protein</fullName>
    </submittedName>
</protein>
<dbReference type="EMBL" id="BGPR01007391">
    <property type="protein sequence ID" value="GBN26495.1"/>
    <property type="molecule type" value="Genomic_DNA"/>
</dbReference>
<name>A0A4Y2MH93_ARAVE</name>
<dbReference type="AlphaFoldDB" id="A0A4Y2MH93"/>
<accession>A0A4Y2MH93</accession>
<organism evidence="1 2">
    <name type="scientific">Araneus ventricosus</name>
    <name type="common">Orbweaver spider</name>
    <name type="synonym">Epeira ventricosa</name>
    <dbReference type="NCBI Taxonomy" id="182803"/>
    <lineage>
        <taxon>Eukaryota</taxon>
        <taxon>Metazoa</taxon>
        <taxon>Ecdysozoa</taxon>
        <taxon>Arthropoda</taxon>
        <taxon>Chelicerata</taxon>
        <taxon>Arachnida</taxon>
        <taxon>Araneae</taxon>
        <taxon>Araneomorphae</taxon>
        <taxon>Entelegynae</taxon>
        <taxon>Araneoidea</taxon>
        <taxon>Araneidae</taxon>
        <taxon>Araneus</taxon>
    </lineage>
</organism>
<evidence type="ECO:0000313" key="2">
    <source>
        <dbReference type="Proteomes" id="UP000499080"/>
    </source>
</evidence>
<sequence length="87" mass="9855">MGSAVSSAGSYRDRVVKEKPVSQLPWFHLSGQIPFSAWDRQSPPLLRIGTGWSRKIGQLRWFLIRGSSAGHHLRVGLWFEWAQAQVP</sequence>
<keyword evidence="2" id="KW-1185">Reference proteome</keyword>
<proteinExistence type="predicted"/>
<comment type="caution">
    <text evidence="1">The sequence shown here is derived from an EMBL/GenBank/DDBJ whole genome shotgun (WGS) entry which is preliminary data.</text>
</comment>
<gene>
    <name evidence="1" type="ORF">AVEN_39783_1</name>
</gene>
<evidence type="ECO:0000313" key="1">
    <source>
        <dbReference type="EMBL" id="GBN26495.1"/>
    </source>
</evidence>
<dbReference type="Proteomes" id="UP000499080">
    <property type="component" value="Unassembled WGS sequence"/>
</dbReference>